<evidence type="ECO:0000256" key="1">
    <source>
        <dbReference type="ARBA" id="ARBA00022741"/>
    </source>
</evidence>
<dbReference type="PANTHER" id="PTHR43158">
    <property type="entry name" value="SKFA PEPTIDE EXPORT ATP-BINDING PROTEIN SKFE"/>
    <property type="match status" value="1"/>
</dbReference>
<organism evidence="4 5">
    <name type="scientific">Oceanobacillus sojae</name>
    <dbReference type="NCBI Taxonomy" id="582851"/>
    <lineage>
        <taxon>Bacteria</taxon>
        <taxon>Bacillati</taxon>
        <taxon>Bacillota</taxon>
        <taxon>Bacilli</taxon>
        <taxon>Bacillales</taxon>
        <taxon>Bacillaceae</taxon>
        <taxon>Oceanobacillus</taxon>
    </lineage>
</organism>
<dbReference type="PROSITE" id="PS50893">
    <property type="entry name" value="ABC_TRANSPORTER_2"/>
    <property type="match status" value="1"/>
</dbReference>
<dbReference type="RefSeq" id="WP_147210807.1">
    <property type="nucleotide sequence ID" value="NZ_BJYM01000010.1"/>
</dbReference>
<dbReference type="InterPro" id="IPR003439">
    <property type="entry name" value="ABC_transporter-like_ATP-bd"/>
</dbReference>
<evidence type="ECO:0000313" key="4">
    <source>
        <dbReference type="EMBL" id="GEN87853.1"/>
    </source>
</evidence>
<feature type="domain" description="ABC transporter" evidence="3">
    <location>
        <begin position="5"/>
        <end position="230"/>
    </location>
</feature>
<name>A0A511ZK71_9BACI</name>
<dbReference type="Pfam" id="PF00005">
    <property type="entry name" value="ABC_tran"/>
    <property type="match status" value="1"/>
</dbReference>
<dbReference type="AlphaFoldDB" id="A0A511ZK71"/>
<dbReference type="InterPro" id="IPR027417">
    <property type="entry name" value="P-loop_NTPase"/>
</dbReference>
<dbReference type="SUPFAM" id="SSF52540">
    <property type="entry name" value="P-loop containing nucleoside triphosphate hydrolases"/>
    <property type="match status" value="1"/>
</dbReference>
<dbReference type="SMART" id="SM00382">
    <property type="entry name" value="AAA"/>
    <property type="match status" value="1"/>
</dbReference>
<keyword evidence="1" id="KW-0547">Nucleotide-binding</keyword>
<dbReference type="InterPro" id="IPR003593">
    <property type="entry name" value="AAA+_ATPase"/>
</dbReference>
<dbReference type="PANTHER" id="PTHR43158:SF5">
    <property type="entry name" value="ABC TRANSPORTER, ATP-BINDING PROTEIN"/>
    <property type="match status" value="1"/>
</dbReference>
<dbReference type="CDD" id="cd03230">
    <property type="entry name" value="ABC_DR_subfamily_A"/>
    <property type="match status" value="1"/>
</dbReference>
<dbReference type="EMBL" id="BJYM01000010">
    <property type="protein sequence ID" value="GEN87853.1"/>
    <property type="molecule type" value="Genomic_DNA"/>
</dbReference>
<accession>A0A511ZK71</accession>
<reference evidence="4 5" key="1">
    <citation type="submission" date="2019-07" db="EMBL/GenBank/DDBJ databases">
        <title>Whole genome shotgun sequence of Oceanobacillus sojae NBRC 105379.</title>
        <authorList>
            <person name="Hosoyama A."/>
            <person name="Uohara A."/>
            <person name="Ohji S."/>
            <person name="Ichikawa N."/>
        </authorList>
    </citation>
    <scope>NUCLEOTIDE SEQUENCE [LARGE SCALE GENOMIC DNA]</scope>
    <source>
        <strain evidence="4 5">NBRC 105379</strain>
    </source>
</reference>
<evidence type="ECO:0000259" key="3">
    <source>
        <dbReference type="PROSITE" id="PS50893"/>
    </source>
</evidence>
<dbReference type="Gene3D" id="3.40.50.300">
    <property type="entry name" value="P-loop containing nucleotide triphosphate hydrolases"/>
    <property type="match status" value="1"/>
</dbReference>
<protein>
    <submittedName>
        <fullName evidence="4">ABC transporter</fullName>
    </submittedName>
</protein>
<dbReference type="Proteomes" id="UP000321558">
    <property type="component" value="Unassembled WGS sequence"/>
</dbReference>
<dbReference type="GO" id="GO:0005524">
    <property type="term" value="F:ATP binding"/>
    <property type="evidence" value="ECO:0007669"/>
    <property type="project" value="UniProtKB-KW"/>
</dbReference>
<gene>
    <name evidence="4" type="ORF">OSO01_25920</name>
</gene>
<dbReference type="STRING" id="582851.GCA_900162665_04011"/>
<evidence type="ECO:0000313" key="5">
    <source>
        <dbReference type="Proteomes" id="UP000321558"/>
    </source>
</evidence>
<sequence>MSYSIEVNGLTVHYKNFKALDQLNFKLSPGKIHGILGRNGAGKTTLLTYLASFHKAKHGTIVIDGEDPFENERILQGTSFIYEKDNTYDYDKIDKIIKGMLYFRPYFDEAYARELVKRFKIPTNKSADQLSKGQYSALQVAIGLASRTPLTIFDEAYLGMDAPARELFYKEILLEQERHPRTILFSTHLVSEMEYLFDEVLIIDNGKVLLQETSEQLLEKGFSITGAKEDVEAFTKTLEVIYEEMLGGTKSVMVYGTLPKQEQREAVELDLEIGSLSINNLFIHLTKEEERT</sequence>
<keyword evidence="2" id="KW-0067">ATP-binding</keyword>
<proteinExistence type="predicted"/>
<comment type="caution">
    <text evidence="4">The sequence shown here is derived from an EMBL/GenBank/DDBJ whole genome shotgun (WGS) entry which is preliminary data.</text>
</comment>
<dbReference type="GO" id="GO:0016887">
    <property type="term" value="F:ATP hydrolysis activity"/>
    <property type="evidence" value="ECO:0007669"/>
    <property type="project" value="InterPro"/>
</dbReference>
<keyword evidence="5" id="KW-1185">Reference proteome</keyword>
<evidence type="ECO:0000256" key="2">
    <source>
        <dbReference type="ARBA" id="ARBA00022840"/>
    </source>
</evidence>
<dbReference type="OrthoDB" id="9804819at2"/>